<feature type="binding site" evidence="8">
    <location>
        <position position="349"/>
    </location>
    <ligand>
        <name>Zn(2+)</name>
        <dbReference type="ChEBI" id="CHEBI:29105"/>
        <label>4</label>
        <note>catalytic</note>
    </ligand>
</feature>
<dbReference type="InterPro" id="IPR001714">
    <property type="entry name" value="Pept_M24_MAP"/>
</dbReference>
<keyword evidence="6 8" id="KW-0378">Hydrolase</keyword>
<feature type="binding site" evidence="8">
    <location>
        <position position="192"/>
    </location>
    <ligand>
        <name>a protein</name>
        <dbReference type="ChEBI" id="CHEBI:16541"/>
    </ligand>
    <ligandPart>
        <name>N-terminal L-methionine residue</name>
        <dbReference type="ChEBI" id="CHEBI:64731"/>
    </ligandPart>
</feature>
<keyword evidence="5 9" id="KW-0863">Zinc-finger</keyword>
<comment type="cofactor">
    <cofactor evidence="10">
        <name>Co(2+)</name>
        <dbReference type="ChEBI" id="CHEBI:48828"/>
    </cofactor>
    <cofactor evidence="10">
        <name>Zn(2+)</name>
        <dbReference type="ChEBI" id="CHEBI:29105"/>
    </cofactor>
    <cofactor evidence="10">
        <name>Mn(2+)</name>
        <dbReference type="ChEBI" id="CHEBI:29035"/>
    </cofactor>
    <cofactor evidence="10">
        <name>Fe(2+)</name>
        <dbReference type="ChEBI" id="CHEBI:29033"/>
    </cofactor>
    <text evidence="10">Binds 2 divalent metal cations per subunit. Has a high-affinity and a low affinity metal-binding site. The true nature of the physiological cofactor is under debate. The enzyme is active with cobalt, zinc, manganese or divalent iron ions.</text>
</comment>
<dbReference type="PROSITE" id="PS52013">
    <property type="entry name" value="ZF_C6H2"/>
    <property type="match status" value="1"/>
</dbReference>
<dbReference type="Pfam" id="PF15801">
    <property type="entry name" value="zf-C6H2"/>
    <property type="match status" value="1"/>
</dbReference>
<evidence type="ECO:0000256" key="6">
    <source>
        <dbReference type="ARBA" id="ARBA00022801"/>
    </source>
</evidence>
<dbReference type="EMBL" id="JBBJBU010000001">
    <property type="protein sequence ID" value="KAK7207368.1"/>
    <property type="molecule type" value="Genomic_DNA"/>
</dbReference>
<dbReference type="InterPro" id="IPR036005">
    <property type="entry name" value="Creatinase/aminopeptidase-like"/>
</dbReference>
<feature type="binding site" evidence="8">
    <location>
        <position position="349"/>
    </location>
    <ligand>
        <name>Zn(2+)</name>
        <dbReference type="ChEBI" id="CHEBI:29105"/>
        <label>3</label>
    </ligand>
</feature>
<dbReference type="Proteomes" id="UP001498771">
    <property type="component" value="Unassembled WGS sequence"/>
</dbReference>
<evidence type="ECO:0000256" key="10">
    <source>
        <dbReference type="RuleBase" id="RU003653"/>
    </source>
</evidence>
<dbReference type="PANTHER" id="PTHR43330">
    <property type="entry name" value="METHIONINE AMINOPEPTIDASE"/>
    <property type="match status" value="1"/>
</dbReference>
<evidence type="ECO:0000256" key="4">
    <source>
        <dbReference type="ARBA" id="ARBA00022723"/>
    </source>
</evidence>
<dbReference type="InterPro" id="IPR002467">
    <property type="entry name" value="Pept_M24A_MAP1"/>
</dbReference>
<reference evidence="12 13" key="1">
    <citation type="submission" date="2024-03" db="EMBL/GenBank/DDBJ databases">
        <title>Genome-scale model development and genomic sequencing of the oleaginous clade Lipomyces.</title>
        <authorList>
            <consortium name="Lawrence Berkeley National Laboratory"/>
            <person name="Czajka J.J."/>
            <person name="Han Y."/>
            <person name="Kim J."/>
            <person name="Mondo S.J."/>
            <person name="Hofstad B.A."/>
            <person name="Robles A."/>
            <person name="Haridas S."/>
            <person name="Riley R."/>
            <person name="LaButti K."/>
            <person name="Pangilinan J."/>
            <person name="Andreopoulos W."/>
            <person name="Lipzen A."/>
            <person name="Yan J."/>
            <person name="Wang M."/>
            <person name="Ng V."/>
            <person name="Grigoriev I.V."/>
            <person name="Spatafora J.W."/>
            <person name="Magnuson J.K."/>
            <person name="Baker S.E."/>
            <person name="Pomraning K.R."/>
        </authorList>
    </citation>
    <scope>NUCLEOTIDE SEQUENCE [LARGE SCALE GENOMIC DNA]</scope>
    <source>
        <strain evidence="12 13">Phaff 52-87</strain>
    </source>
</reference>
<feature type="binding site" evidence="8">
    <location>
        <position position="220"/>
    </location>
    <ligand>
        <name>Zn(2+)</name>
        <dbReference type="ChEBI" id="CHEBI:29105"/>
        <label>4</label>
        <note>catalytic</note>
    </ligand>
</feature>
<dbReference type="InterPro" id="IPR031615">
    <property type="entry name" value="Zfn-C6H2"/>
</dbReference>
<dbReference type="HAMAP" id="MF_01974">
    <property type="entry name" value="MetAP_1"/>
    <property type="match status" value="1"/>
</dbReference>
<dbReference type="RefSeq" id="XP_064770401.1">
    <property type="nucleotide sequence ID" value="XM_064911426.1"/>
</dbReference>
<evidence type="ECO:0000256" key="2">
    <source>
        <dbReference type="ARBA" id="ARBA00022490"/>
    </source>
</evidence>
<comment type="cofactor">
    <cofactor evidence="8">
        <name>Zn(2+)</name>
        <dbReference type="ChEBI" id="CHEBI:29105"/>
    </cofactor>
    <cofactor evidence="8">
        <name>Co(2+)</name>
        <dbReference type="ChEBI" id="CHEBI:48828"/>
    </cofactor>
    <cofactor evidence="8">
        <name>Mn(2+)</name>
        <dbReference type="ChEBI" id="CHEBI:29035"/>
    </cofactor>
    <cofactor evidence="8">
        <name>Fe(2+)</name>
        <dbReference type="ChEBI" id="CHEBI:29033"/>
    </cofactor>
    <text evidence="8">Binds 2 divalent metal cations per subunit. Has a high-affinity and a low affinity metal-binding site. The true nature of the physiological cofactor is under debate. The enzyme is active with zinc, cobalt, manganese or divalent iron ions. Has high activity with zinc; zinc cofactor is transferred into the active site region by the ZNG1 zinc chaperone.</text>
</comment>
<proteinExistence type="inferred from homology"/>
<evidence type="ECO:0000313" key="13">
    <source>
        <dbReference type="Proteomes" id="UP001498771"/>
    </source>
</evidence>
<evidence type="ECO:0000256" key="8">
    <source>
        <dbReference type="HAMAP-Rule" id="MF_03174"/>
    </source>
</evidence>
<feature type="binding site" evidence="8">
    <location>
        <position position="209"/>
    </location>
    <ligand>
        <name>Zn(2+)</name>
        <dbReference type="ChEBI" id="CHEBI:29105"/>
        <label>3</label>
    </ligand>
</feature>
<comment type="function">
    <text evidence="8 10">Cotranslationally removes the N-terminal methionine from nascent proteins. The N-terminal methionine is often cleaved when the second residue in the primary sequence is small and uncharged (Met-Ala-, Cys, Gly, Pro, Ser, Thr, or Val).</text>
</comment>
<comment type="subcellular location">
    <subcellularLocation>
        <location evidence="8">Cytoplasm</location>
    </subcellularLocation>
</comment>
<keyword evidence="1 8" id="KW-0031">Aminopeptidase</keyword>
<sequence length="377" mass="41537">MSVAVDKSEGVQKCTREGCENPVSSLQCPTCLKYGKSSLFCGQDCFKKAWPTHKLVHKELAALQPHNPFPDYPYTSTVRPVYPLSPMRQVPASVPLPDHAKDGVPKAEQRLLRSTNVHINTEEEIQCMREACALGRKILDAAGAALKPGITSDSIDELVHRMTVEAGAYPSPLNYYNFPKSVCISVNEIICHGIPDQRKFEDGDIVNIDVSLYYKGHHADLNETYYIGKASQDPDSVRLVETTREALDKAIAIVKPGMPFREIGNVIEAHAKANGCSTIRTYCGHGTNKLFHCPPNIPHYAKNKTPGVAKPGMTFTIEPMLALGTWKDKTWPDNWTSTTIDGKRSAQFEHMLLVTETGCEVLSARLPNSPGGPVPRI</sequence>
<name>A0ABR1FBZ1_9ASCO</name>
<organism evidence="12 13">
    <name type="scientific">Myxozyma melibiosi</name>
    <dbReference type="NCBI Taxonomy" id="54550"/>
    <lineage>
        <taxon>Eukaryota</taxon>
        <taxon>Fungi</taxon>
        <taxon>Dikarya</taxon>
        <taxon>Ascomycota</taxon>
        <taxon>Saccharomycotina</taxon>
        <taxon>Lipomycetes</taxon>
        <taxon>Lipomycetales</taxon>
        <taxon>Lipomycetaceae</taxon>
        <taxon>Myxozyma</taxon>
    </lineage>
</organism>
<evidence type="ECO:0000256" key="1">
    <source>
        <dbReference type="ARBA" id="ARBA00022438"/>
    </source>
</evidence>
<keyword evidence="13" id="KW-1185">Reference proteome</keyword>
<protein>
    <recommendedName>
        <fullName evidence="10">Methionine aminopeptidase</fullName>
        <ecNumber evidence="10">3.4.11.18</ecNumber>
    </recommendedName>
</protein>
<comment type="similarity">
    <text evidence="8 9">Belongs to the peptidase M24A family. Methionine aminopeptidase type 1 subfamily.</text>
</comment>
<accession>A0ABR1FBZ1</accession>
<dbReference type="Gene3D" id="3.90.230.10">
    <property type="entry name" value="Creatinase/methionine aminopeptidase superfamily"/>
    <property type="match status" value="1"/>
</dbReference>
<evidence type="ECO:0000256" key="3">
    <source>
        <dbReference type="ARBA" id="ARBA00022670"/>
    </source>
</evidence>
<evidence type="ECO:0000256" key="9">
    <source>
        <dbReference type="PROSITE-ProRule" id="PRU01357"/>
    </source>
</evidence>
<evidence type="ECO:0000313" key="12">
    <source>
        <dbReference type="EMBL" id="KAK7207368.1"/>
    </source>
</evidence>
<dbReference type="EC" id="3.4.11.18" evidence="10"/>
<feature type="binding site" evidence="8">
    <location>
        <position position="318"/>
    </location>
    <ligand>
        <name>Zn(2+)</name>
        <dbReference type="ChEBI" id="CHEBI:29105"/>
        <label>4</label>
        <note>catalytic</note>
    </ligand>
</feature>
<keyword evidence="2 8" id="KW-0963">Cytoplasm</keyword>
<dbReference type="PRINTS" id="PR00599">
    <property type="entry name" value="MAPEPTIDASE"/>
</dbReference>
<gene>
    <name evidence="12" type="ORF">BZA70DRAFT_271112</name>
</gene>
<feature type="binding site" evidence="8">
    <location>
        <position position="220"/>
    </location>
    <ligand>
        <name>Zn(2+)</name>
        <dbReference type="ChEBI" id="CHEBI:29105"/>
        <label>3</label>
    </ligand>
</feature>
<dbReference type="SUPFAM" id="SSF55920">
    <property type="entry name" value="Creatinase/aminopeptidase"/>
    <property type="match status" value="1"/>
</dbReference>
<dbReference type="InterPro" id="IPR000994">
    <property type="entry name" value="Pept_M24"/>
</dbReference>
<dbReference type="NCBIfam" id="TIGR00500">
    <property type="entry name" value="met_pdase_I"/>
    <property type="match status" value="1"/>
</dbReference>
<dbReference type="Pfam" id="PF00557">
    <property type="entry name" value="Peptidase_M24"/>
    <property type="match status" value="1"/>
</dbReference>
<evidence type="ECO:0000256" key="7">
    <source>
        <dbReference type="ARBA" id="ARBA00022833"/>
    </source>
</evidence>
<keyword evidence="3 8" id="KW-0645">Protease</keyword>
<keyword evidence="4 8" id="KW-0479">Metal-binding</keyword>
<evidence type="ECO:0000259" key="11">
    <source>
        <dbReference type="PROSITE" id="PS52013"/>
    </source>
</evidence>
<dbReference type="GeneID" id="90036938"/>
<comment type="subunit">
    <text evidence="8">Associates with the 60S ribosomal subunit of the 80S translational complex.</text>
</comment>
<dbReference type="PANTHER" id="PTHR43330:SF7">
    <property type="entry name" value="METHIONINE AMINOPEPTIDASE 1"/>
    <property type="match status" value="1"/>
</dbReference>
<comment type="catalytic activity">
    <reaction evidence="8 10">
        <text>Release of N-terminal amino acids, preferentially methionine, from peptides and arylamides.</text>
        <dbReference type="EC" id="3.4.11.18"/>
    </reaction>
</comment>
<feature type="binding site" evidence="8">
    <location>
        <position position="292"/>
    </location>
    <ligand>
        <name>a protein</name>
        <dbReference type="ChEBI" id="CHEBI:16541"/>
    </ligand>
    <ligandPart>
        <name>N-terminal L-methionine residue</name>
        <dbReference type="ChEBI" id="CHEBI:64731"/>
    </ligandPart>
</feature>
<comment type="caution">
    <text evidence="12">The sequence shown here is derived from an EMBL/GenBank/DDBJ whole genome shotgun (WGS) entry which is preliminary data.</text>
</comment>
<feature type="domain" description="C6H2-type" evidence="11">
    <location>
        <begin position="11"/>
        <end position="64"/>
    </location>
</feature>
<keyword evidence="7" id="KW-0862">Zinc</keyword>
<evidence type="ECO:0000256" key="5">
    <source>
        <dbReference type="ARBA" id="ARBA00022771"/>
    </source>
</evidence>
<dbReference type="CDD" id="cd01086">
    <property type="entry name" value="MetAP1"/>
    <property type="match status" value="1"/>
</dbReference>
<feature type="binding site" evidence="8">
    <location>
        <position position="285"/>
    </location>
    <ligand>
        <name>Zn(2+)</name>
        <dbReference type="ChEBI" id="CHEBI:29105"/>
        <label>4</label>
        <note>catalytic</note>
    </ligand>
</feature>